<evidence type="ECO:0000313" key="5">
    <source>
        <dbReference type="Proteomes" id="UP000029072"/>
    </source>
</evidence>
<dbReference type="InterPro" id="IPR020568">
    <property type="entry name" value="Ribosomal_Su5_D2-typ_SF"/>
</dbReference>
<dbReference type="Proteomes" id="UP000029072">
    <property type="component" value="Unassembled WGS sequence"/>
</dbReference>
<dbReference type="InterPro" id="IPR027065">
    <property type="entry name" value="Lon_Prtase"/>
</dbReference>
<keyword evidence="2" id="KW-0472">Membrane</keyword>
<dbReference type="InterPro" id="IPR008269">
    <property type="entry name" value="Lon_proteolytic"/>
</dbReference>
<evidence type="ECO:0000259" key="3">
    <source>
        <dbReference type="PROSITE" id="PS51786"/>
    </source>
</evidence>
<dbReference type="PROSITE" id="PS51786">
    <property type="entry name" value="LON_PROTEOLYTIC"/>
    <property type="match status" value="1"/>
</dbReference>
<dbReference type="GO" id="GO:0004252">
    <property type="term" value="F:serine-type endopeptidase activity"/>
    <property type="evidence" value="ECO:0007669"/>
    <property type="project" value="UniProtKB-UniRule"/>
</dbReference>
<dbReference type="SUPFAM" id="SSF54211">
    <property type="entry name" value="Ribosomal protein S5 domain 2-like"/>
    <property type="match status" value="1"/>
</dbReference>
<feature type="active site" evidence="1">
    <location>
        <position position="199"/>
    </location>
</feature>
<dbReference type="GO" id="GO:0006508">
    <property type="term" value="P:proteolysis"/>
    <property type="evidence" value="ECO:0007669"/>
    <property type="project" value="UniProtKB-KW"/>
</dbReference>
<dbReference type="EC" id="3.4.21.53" evidence="1"/>
<dbReference type="PANTHER" id="PTHR10046">
    <property type="entry name" value="ATP DEPENDENT LON PROTEASE FAMILY MEMBER"/>
    <property type="match status" value="1"/>
</dbReference>
<keyword evidence="1" id="KW-0378">Hydrolase</keyword>
<dbReference type="OrthoDB" id="2356897at2"/>
<feature type="transmembrane region" description="Helical" evidence="2">
    <location>
        <begin position="35"/>
        <end position="55"/>
    </location>
</feature>
<dbReference type="GO" id="GO:0005524">
    <property type="term" value="F:ATP binding"/>
    <property type="evidence" value="ECO:0007669"/>
    <property type="project" value="InterPro"/>
</dbReference>
<evidence type="ECO:0000313" key="4">
    <source>
        <dbReference type="EMBL" id="KFI51462.1"/>
    </source>
</evidence>
<keyword evidence="2" id="KW-0812">Transmembrane</keyword>
<reference evidence="4 5" key="1">
    <citation type="submission" date="2014-03" db="EMBL/GenBank/DDBJ databases">
        <title>Genomics of Bifidobacteria.</title>
        <authorList>
            <person name="Ventura M."/>
            <person name="Milani C."/>
            <person name="Lugli G.A."/>
        </authorList>
    </citation>
    <scope>NUCLEOTIDE SEQUENCE [LARGE SCALE GENOMIC DNA]</scope>
    <source>
        <strain evidence="4 5">DSM 23973</strain>
    </source>
</reference>
<keyword evidence="1 4" id="KW-0645">Protease</keyword>
<proteinExistence type="inferred from homology"/>
<evidence type="ECO:0000256" key="1">
    <source>
        <dbReference type="PROSITE-ProRule" id="PRU01122"/>
    </source>
</evidence>
<feature type="domain" description="Lon proteolytic" evidence="3">
    <location>
        <begin position="194"/>
        <end position="292"/>
    </location>
</feature>
<evidence type="ECO:0000256" key="2">
    <source>
        <dbReference type="SAM" id="Phobius"/>
    </source>
</evidence>
<dbReference type="EMBL" id="JGYS01000022">
    <property type="protein sequence ID" value="KFI51462.1"/>
    <property type="molecule type" value="Genomic_DNA"/>
</dbReference>
<gene>
    <name evidence="4" type="ORF">BCAL_1197</name>
</gene>
<organism evidence="4 5">
    <name type="scientific">Bifidobacterium callitrichos DSM 23973</name>
    <dbReference type="NCBI Taxonomy" id="1437609"/>
    <lineage>
        <taxon>Bacteria</taxon>
        <taxon>Bacillati</taxon>
        <taxon>Actinomycetota</taxon>
        <taxon>Actinomycetes</taxon>
        <taxon>Bifidobacteriales</taxon>
        <taxon>Bifidobacteriaceae</taxon>
        <taxon>Bifidobacterium</taxon>
    </lineage>
</organism>
<dbReference type="AlphaFoldDB" id="A0A086ZY62"/>
<dbReference type="Gene3D" id="3.30.230.10">
    <property type="match status" value="1"/>
</dbReference>
<protein>
    <recommendedName>
        <fullName evidence="1">endopeptidase La</fullName>
        <ecNumber evidence="1">3.4.21.53</ecNumber>
    </recommendedName>
</protein>
<accession>A0A086ZY62</accession>
<feature type="active site" evidence="1">
    <location>
        <position position="244"/>
    </location>
</feature>
<dbReference type="GO" id="GO:0030163">
    <property type="term" value="P:protein catabolic process"/>
    <property type="evidence" value="ECO:0007669"/>
    <property type="project" value="InterPro"/>
</dbReference>
<dbReference type="STRING" id="1437609.BCAL_1197"/>
<comment type="caution">
    <text evidence="4">The sequence shown here is derived from an EMBL/GenBank/DDBJ whole genome shotgun (WGS) entry which is preliminary data.</text>
</comment>
<keyword evidence="1" id="KW-0720">Serine protease</keyword>
<sequence length="314" mass="32993">MRGMPFLNSIVDILRRVPKIPGAIGRYLTTRSPRFLAGFLAVALCVLVMCLPSAYSVEWPGPTRDVLGTVGGDGKSVDDQVIQVSGADTHKDSGRLLLVTVSANGVPGYPVTNAEVLWGWIASDRVVMPREAVVPVGQTTQEYKKETDREMSSSQSNAIKAAERFLAANADVAESAGLTGADLSKLKVSMHVDDIGGPSAGMMYTLGLIDKLTPADETGGKTIAGTGTIDAKGKVGSIGGIRLKMLGAKRDGATWFLAPESNCGEVVGHVPSGLRDVKVSTLDEAYDALVAIGQGKGDSLPHCTVDTVDKQIKR</sequence>
<comment type="catalytic activity">
    <reaction evidence="1">
        <text>Hydrolysis of proteins in presence of ATP.</text>
        <dbReference type="EC" id="3.4.21.53"/>
    </reaction>
</comment>
<dbReference type="eggNOG" id="COG3480">
    <property type="taxonomic scope" value="Bacteria"/>
</dbReference>
<dbReference type="GO" id="GO:0004176">
    <property type="term" value="F:ATP-dependent peptidase activity"/>
    <property type="evidence" value="ECO:0007669"/>
    <property type="project" value="UniProtKB-UniRule"/>
</dbReference>
<keyword evidence="2" id="KW-1133">Transmembrane helix</keyword>
<name>A0A086ZY62_9BIFI</name>
<comment type="similarity">
    <text evidence="1">Belongs to the peptidase S16 family.</text>
</comment>
<dbReference type="InterPro" id="IPR014721">
    <property type="entry name" value="Ribsml_uS5_D2-typ_fold_subgr"/>
</dbReference>
<dbReference type="Pfam" id="PF05362">
    <property type="entry name" value="Lon_C"/>
    <property type="match status" value="1"/>
</dbReference>